<evidence type="ECO:0000313" key="2">
    <source>
        <dbReference type="Proteomes" id="UP000276133"/>
    </source>
</evidence>
<accession>A0A3M7SF84</accession>
<gene>
    <name evidence="1" type="ORF">BpHYR1_000067</name>
</gene>
<organism evidence="1 2">
    <name type="scientific">Brachionus plicatilis</name>
    <name type="common">Marine rotifer</name>
    <name type="synonym">Brachionus muelleri</name>
    <dbReference type="NCBI Taxonomy" id="10195"/>
    <lineage>
        <taxon>Eukaryota</taxon>
        <taxon>Metazoa</taxon>
        <taxon>Spiralia</taxon>
        <taxon>Gnathifera</taxon>
        <taxon>Rotifera</taxon>
        <taxon>Eurotatoria</taxon>
        <taxon>Monogononta</taxon>
        <taxon>Pseudotrocha</taxon>
        <taxon>Ploima</taxon>
        <taxon>Brachionidae</taxon>
        <taxon>Brachionus</taxon>
    </lineage>
</organism>
<dbReference type="EMBL" id="REGN01001512">
    <property type="protein sequence ID" value="RNA34238.1"/>
    <property type="molecule type" value="Genomic_DNA"/>
</dbReference>
<keyword evidence="2" id="KW-1185">Reference proteome</keyword>
<sequence length="124" mass="14467">MRMNSQLHLQNFSFGQILITAAMNVNLIACEKMAIVNCIKTLFVLRLIWSRNLNLITKSFKISMKVILMLNAKKNYAEKKNLLTVVLAKMKCNGWNGWNGTVGMERLEWNGMEWNGWNRMERLE</sequence>
<proteinExistence type="predicted"/>
<evidence type="ECO:0000313" key="1">
    <source>
        <dbReference type="EMBL" id="RNA34238.1"/>
    </source>
</evidence>
<dbReference type="AlphaFoldDB" id="A0A3M7SF84"/>
<reference evidence="1 2" key="1">
    <citation type="journal article" date="2018" name="Sci. Rep.">
        <title>Genomic signatures of local adaptation to the degree of environmental predictability in rotifers.</title>
        <authorList>
            <person name="Franch-Gras L."/>
            <person name="Hahn C."/>
            <person name="Garcia-Roger E.M."/>
            <person name="Carmona M.J."/>
            <person name="Serra M."/>
            <person name="Gomez A."/>
        </authorList>
    </citation>
    <scope>NUCLEOTIDE SEQUENCE [LARGE SCALE GENOMIC DNA]</scope>
    <source>
        <strain evidence="1">HYR1</strain>
    </source>
</reference>
<comment type="caution">
    <text evidence="1">The sequence shown here is derived from an EMBL/GenBank/DDBJ whole genome shotgun (WGS) entry which is preliminary data.</text>
</comment>
<dbReference type="Proteomes" id="UP000276133">
    <property type="component" value="Unassembled WGS sequence"/>
</dbReference>
<protein>
    <submittedName>
        <fullName evidence="1">Uncharacterized protein</fullName>
    </submittedName>
</protein>
<name>A0A3M7SF84_BRAPC</name>